<name>A0ACB9X2H7_CHAAC</name>
<proteinExistence type="predicted"/>
<feature type="non-terminal residue" evidence="1">
    <location>
        <position position="1"/>
    </location>
</feature>
<gene>
    <name evidence="1" type="ORF">KUCAC02_028649</name>
</gene>
<comment type="caution">
    <text evidence="1">The sequence shown here is derived from an EMBL/GenBank/DDBJ whole genome shotgun (WGS) entry which is preliminary data.</text>
</comment>
<dbReference type="Proteomes" id="UP001057452">
    <property type="component" value="Chromosome 9"/>
</dbReference>
<evidence type="ECO:0000313" key="2">
    <source>
        <dbReference type="Proteomes" id="UP001057452"/>
    </source>
</evidence>
<feature type="non-terminal residue" evidence="1">
    <location>
        <position position="225"/>
    </location>
</feature>
<evidence type="ECO:0000313" key="1">
    <source>
        <dbReference type="EMBL" id="KAI4820678.1"/>
    </source>
</evidence>
<organism evidence="1 2">
    <name type="scientific">Chaenocephalus aceratus</name>
    <name type="common">Blackfin icefish</name>
    <name type="synonym">Chaenichthys aceratus</name>
    <dbReference type="NCBI Taxonomy" id="36190"/>
    <lineage>
        <taxon>Eukaryota</taxon>
        <taxon>Metazoa</taxon>
        <taxon>Chordata</taxon>
        <taxon>Craniata</taxon>
        <taxon>Vertebrata</taxon>
        <taxon>Euteleostomi</taxon>
        <taxon>Actinopterygii</taxon>
        <taxon>Neopterygii</taxon>
        <taxon>Teleostei</taxon>
        <taxon>Neoteleostei</taxon>
        <taxon>Acanthomorphata</taxon>
        <taxon>Eupercaria</taxon>
        <taxon>Perciformes</taxon>
        <taxon>Notothenioidei</taxon>
        <taxon>Channichthyidae</taxon>
        <taxon>Chaenocephalus</taxon>
    </lineage>
</organism>
<sequence length="225" mass="24694">ELSVGCSSGAACQLYLSSHNAGAVSLWCPTGKYPLLAHQLARNPRKNGEGKEVGERHKGRQLLARTRQVRAEMECSAYPFPLPTQKAERQSEVDSSPYLIHGSGNMIGRILLLVLLGCSHTQAGSNTPPEEESSGPGALVTACTFVGLPHFTVAFQLRRTADDKTTLEELEESKPHRRVRLSASRMRVEAEAPHQTLSVLLKAASSSQRWDYCVQLEGKCWECHT</sequence>
<protein>
    <submittedName>
        <fullName evidence="1">Uncharacterized protein</fullName>
    </submittedName>
</protein>
<reference evidence="1" key="1">
    <citation type="submission" date="2022-05" db="EMBL/GenBank/DDBJ databases">
        <title>Chromosome-level genome of Chaenocephalus aceratus.</title>
        <authorList>
            <person name="Park H."/>
        </authorList>
    </citation>
    <scope>NUCLEOTIDE SEQUENCE</scope>
    <source>
        <strain evidence="1">KU_202001</strain>
    </source>
</reference>
<accession>A0ACB9X2H7</accession>
<dbReference type="EMBL" id="CM043793">
    <property type="protein sequence ID" value="KAI4820678.1"/>
    <property type="molecule type" value="Genomic_DNA"/>
</dbReference>
<keyword evidence="2" id="KW-1185">Reference proteome</keyword>